<accession>A0ACC2LM97</accession>
<proteinExistence type="predicted"/>
<gene>
    <name evidence="1" type="ORF">MRB53_027553</name>
</gene>
<reference evidence="1 2" key="1">
    <citation type="journal article" date="2022" name="Hortic Res">
        <title>A haplotype resolved chromosomal level avocado genome allows analysis of novel avocado genes.</title>
        <authorList>
            <person name="Nath O."/>
            <person name="Fletcher S.J."/>
            <person name="Hayward A."/>
            <person name="Shaw L.M."/>
            <person name="Masouleh A.K."/>
            <person name="Furtado A."/>
            <person name="Henry R.J."/>
            <person name="Mitter N."/>
        </authorList>
    </citation>
    <scope>NUCLEOTIDE SEQUENCE [LARGE SCALE GENOMIC DNA]</scope>
    <source>
        <strain evidence="2">cv. Hass</strain>
    </source>
</reference>
<comment type="caution">
    <text evidence="1">The sequence shown here is derived from an EMBL/GenBank/DDBJ whole genome shotgun (WGS) entry which is preliminary data.</text>
</comment>
<name>A0ACC2LM97_PERAE</name>
<dbReference type="Proteomes" id="UP001234297">
    <property type="component" value="Chromosome 8"/>
</dbReference>
<protein>
    <submittedName>
        <fullName evidence="1">Uncharacterized protein</fullName>
    </submittedName>
</protein>
<evidence type="ECO:0000313" key="1">
    <source>
        <dbReference type="EMBL" id="KAJ8634217.1"/>
    </source>
</evidence>
<organism evidence="1 2">
    <name type="scientific">Persea americana</name>
    <name type="common">Avocado</name>
    <dbReference type="NCBI Taxonomy" id="3435"/>
    <lineage>
        <taxon>Eukaryota</taxon>
        <taxon>Viridiplantae</taxon>
        <taxon>Streptophyta</taxon>
        <taxon>Embryophyta</taxon>
        <taxon>Tracheophyta</taxon>
        <taxon>Spermatophyta</taxon>
        <taxon>Magnoliopsida</taxon>
        <taxon>Magnoliidae</taxon>
        <taxon>Laurales</taxon>
        <taxon>Lauraceae</taxon>
        <taxon>Persea</taxon>
    </lineage>
</organism>
<sequence length="67" mass="7868">MEEREVDSESSVHRIKQLEHEENTCSARPPGHNAHSVWLAVDKEIRERVRERRREFAPPGLPTTKDH</sequence>
<dbReference type="EMBL" id="CM056816">
    <property type="protein sequence ID" value="KAJ8634217.1"/>
    <property type="molecule type" value="Genomic_DNA"/>
</dbReference>
<evidence type="ECO:0000313" key="2">
    <source>
        <dbReference type="Proteomes" id="UP001234297"/>
    </source>
</evidence>
<keyword evidence="2" id="KW-1185">Reference proteome</keyword>